<dbReference type="InterPro" id="IPR025508">
    <property type="entry name" value="DUF4395"/>
</dbReference>
<proteinExistence type="predicted"/>
<feature type="transmembrane region" description="Helical" evidence="1">
    <location>
        <begin position="16"/>
        <end position="38"/>
    </location>
</feature>
<name>A0ABV8S8U9_9BACL</name>
<evidence type="ECO:0000259" key="2">
    <source>
        <dbReference type="Pfam" id="PF14340"/>
    </source>
</evidence>
<evidence type="ECO:0000256" key="1">
    <source>
        <dbReference type="SAM" id="Phobius"/>
    </source>
</evidence>
<dbReference type="RefSeq" id="WP_204602906.1">
    <property type="nucleotide sequence ID" value="NZ_JBHSED010000013.1"/>
</dbReference>
<comment type="caution">
    <text evidence="3">The sequence shown here is derived from an EMBL/GenBank/DDBJ whole genome shotgun (WGS) entry which is preliminary data.</text>
</comment>
<feature type="domain" description="DUF4395" evidence="2">
    <location>
        <begin position="4"/>
        <end position="128"/>
    </location>
</feature>
<accession>A0ABV8S8U9</accession>
<evidence type="ECO:0000313" key="3">
    <source>
        <dbReference type="EMBL" id="MFC4303368.1"/>
    </source>
</evidence>
<protein>
    <submittedName>
        <fullName evidence="3">DUF4395 domain-containing protein</fullName>
    </submittedName>
</protein>
<dbReference type="EMBL" id="JBHSED010000013">
    <property type="protein sequence ID" value="MFC4303368.1"/>
    <property type="molecule type" value="Genomic_DNA"/>
</dbReference>
<dbReference type="PIRSF" id="PIRSF030042">
    <property type="entry name" value="UCP030042"/>
    <property type="match status" value="1"/>
</dbReference>
<keyword evidence="1" id="KW-0472">Membrane</keyword>
<feature type="transmembrane region" description="Helical" evidence="1">
    <location>
        <begin position="104"/>
        <end position="127"/>
    </location>
</feature>
<dbReference type="Pfam" id="PF14340">
    <property type="entry name" value="DUF4395"/>
    <property type="match status" value="1"/>
</dbReference>
<reference evidence="4" key="1">
    <citation type="journal article" date="2019" name="Int. J. Syst. Evol. Microbiol.">
        <title>The Global Catalogue of Microorganisms (GCM) 10K type strain sequencing project: providing services to taxonomists for standard genome sequencing and annotation.</title>
        <authorList>
            <consortium name="The Broad Institute Genomics Platform"/>
            <consortium name="The Broad Institute Genome Sequencing Center for Infectious Disease"/>
            <person name="Wu L."/>
            <person name="Ma J."/>
        </authorList>
    </citation>
    <scope>NUCLEOTIDE SEQUENCE [LARGE SCALE GENOMIC DNA]</scope>
    <source>
        <strain evidence="4">CGMCC 4.1641</strain>
    </source>
</reference>
<feature type="transmembrane region" description="Helical" evidence="1">
    <location>
        <begin position="78"/>
        <end position="98"/>
    </location>
</feature>
<keyword evidence="1" id="KW-0812">Transmembrane</keyword>
<evidence type="ECO:0000313" key="4">
    <source>
        <dbReference type="Proteomes" id="UP001595755"/>
    </source>
</evidence>
<keyword evidence="4" id="KW-1185">Reference proteome</keyword>
<gene>
    <name evidence="3" type="ORF">ACFO1S_07880</name>
</gene>
<dbReference type="Proteomes" id="UP001595755">
    <property type="component" value="Unassembled WGS sequence"/>
</dbReference>
<keyword evidence="1" id="KW-1133">Transmembrane helix</keyword>
<organism evidence="3 4">
    <name type="scientific">Cohnella boryungensis</name>
    <dbReference type="NCBI Taxonomy" id="768479"/>
    <lineage>
        <taxon>Bacteria</taxon>
        <taxon>Bacillati</taxon>
        <taxon>Bacillota</taxon>
        <taxon>Bacilli</taxon>
        <taxon>Bacillales</taxon>
        <taxon>Paenibacillaceae</taxon>
        <taxon>Cohnella</taxon>
    </lineage>
</organism>
<dbReference type="InterPro" id="IPR016942">
    <property type="entry name" value="UCP030042"/>
</dbReference>
<sequence length="140" mass="15494">MQEIPMRYVKANQAGIVLFVVLAFLVHQPWILAALWLVQVAGLLSEGRLNLFVRIAKLALKNKGEETQAIELQRFNNVLAVLFLTLALVSFALGWQIVGHAFSAMLLLAASAALLGFCIGCTLYFWVKQIRAGRIGRKKA</sequence>